<dbReference type="PANTHER" id="PTHR35402">
    <property type="entry name" value="INTEGRAL MEMBRANE PROTEIN-RELATED"/>
    <property type="match status" value="1"/>
</dbReference>
<name>A0A544QQ29_9EURY</name>
<dbReference type="RefSeq" id="WP_142442119.1">
    <property type="nucleotide sequence ID" value="NZ_SESI01000001.1"/>
</dbReference>
<dbReference type="InterPro" id="IPR018076">
    <property type="entry name" value="T2SS_GspF_dom"/>
</dbReference>
<feature type="transmembrane region" description="Helical" evidence="7">
    <location>
        <begin position="71"/>
        <end position="91"/>
    </location>
</feature>
<feature type="transmembrane region" description="Helical" evidence="7">
    <location>
        <begin position="572"/>
        <end position="597"/>
    </location>
</feature>
<dbReference type="GO" id="GO:0005886">
    <property type="term" value="C:plasma membrane"/>
    <property type="evidence" value="ECO:0007669"/>
    <property type="project" value="UniProtKB-SubCell"/>
</dbReference>
<keyword evidence="5 7" id="KW-0472">Membrane</keyword>
<dbReference type="EMBL" id="SESI01000001">
    <property type="protein sequence ID" value="TQQ81550.1"/>
    <property type="molecule type" value="Genomic_DNA"/>
</dbReference>
<dbReference type="Proteomes" id="UP000315385">
    <property type="component" value="Unassembled WGS sequence"/>
</dbReference>
<gene>
    <name evidence="9" type="ORF">EWF95_00980</name>
</gene>
<dbReference type="PANTHER" id="PTHR35402:SF1">
    <property type="entry name" value="TYPE II SECRETION SYSTEM PROTEIN GSPF DOMAIN-CONTAINING PROTEIN"/>
    <property type="match status" value="1"/>
</dbReference>
<evidence type="ECO:0000256" key="7">
    <source>
        <dbReference type="SAM" id="Phobius"/>
    </source>
</evidence>
<keyword evidence="2" id="KW-1003">Cell membrane</keyword>
<comment type="caution">
    <text evidence="9">The sequence shown here is derived from an EMBL/GenBank/DDBJ whole genome shotgun (WGS) entry which is preliminary data.</text>
</comment>
<evidence type="ECO:0000259" key="8">
    <source>
        <dbReference type="Pfam" id="PF00482"/>
    </source>
</evidence>
<proteinExistence type="predicted"/>
<dbReference type="AlphaFoldDB" id="A0A544QQ29"/>
<feature type="domain" description="Type II secretion system protein GspF" evidence="8">
    <location>
        <begin position="467"/>
        <end position="592"/>
    </location>
</feature>
<keyword evidence="4 7" id="KW-1133">Transmembrane helix</keyword>
<feature type="transmembrane region" description="Helical" evidence="7">
    <location>
        <begin position="278"/>
        <end position="300"/>
    </location>
</feature>
<accession>A0A544QQ29</accession>
<evidence type="ECO:0000313" key="10">
    <source>
        <dbReference type="Proteomes" id="UP000315385"/>
    </source>
</evidence>
<dbReference type="OrthoDB" id="12374at2157"/>
<evidence type="ECO:0000256" key="6">
    <source>
        <dbReference type="SAM" id="MobiDB-lite"/>
    </source>
</evidence>
<comment type="subcellular location">
    <subcellularLocation>
        <location evidence="1">Cell membrane</location>
        <topology evidence="1">Multi-pass membrane protein</topology>
    </subcellularLocation>
</comment>
<protein>
    <submittedName>
        <fullName evidence="9">Secretion system protein</fullName>
    </submittedName>
</protein>
<evidence type="ECO:0000256" key="4">
    <source>
        <dbReference type="ARBA" id="ARBA00022989"/>
    </source>
</evidence>
<feature type="transmembrane region" description="Helical" evidence="7">
    <location>
        <begin position="111"/>
        <end position="138"/>
    </location>
</feature>
<sequence>MTLTRLIDSRRLPELRSTIRSLGGRLRCGVDAIALAWCRPLVPASGRRERHARLAAIHADSPPDLITARTALYAVLTGFAGGLATLSAILLLRAEPAIVTQQTSRIGADAIALPLVPTAAFAGGCSLLVAVAVGVSTYRLQWELIDRRAAARERRIDRTLPRAVACMYALARSGMPLPAVLRTVAAHEGVYGETAVAIAVTVREIDHFGADVISALAATSDRTPSAEFAEFTSDLAAAVDSGQPIDDYLHQQHERYREAAVDSQQGFLDRLSTAAEGYVTGLVVGSLFVVTTLTIVGLVVTDTLPVLGVVTFGLIPIGTGGFLFGLDRLLAGRRFPAAPHDHRGPSQRSTDPPGGHGQPQPTTTTRAWAHQRSMLRIVDRLSRWRRWLRRPTATLAANPWLTLVVTVPLAVGWIGIAIEPPRLSLATLQTATHPLSIAAIGICGGYAVAYEFGAARRRRLTAAVPAFLDRLAGVNEAGLSVVDGLDQVADGDLGALSEPIGRARRDVRWGADVTSALGRLARRCRSPAVSGAVALVTNALRASNRIGPVAAIAAAELRASQRLARRRRRAMATYLVVIYVAFLVFLGIIAALSVSFIPAIETADVATGALSTTGVPGPGVGRGGRVAAAVDPYETLLAQVATVQAVCSGLVAGRLGEGRLRAGVKHVAVLLVLAQIVLRVI</sequence>
<evidence type="ECO:0000256" key="2">
    <source>
        <dbReference type="ARBA" id="ARBA00022475"/>
    </source>
</evidence>
<evidence type="ECO:0000256" key="1">
    <source>
        <dbReference type="ARBA" id="ARBA00004651"/>
    </source>
</evidence>
<evidence type="ECO:0000256" key="5">
    <source>
        <dbReference type="ARBA" id="ARBA00023136"/>
    </source>
</evidence>
<dbReference type="InterPro" id="IPR056569">
    <property type="entry name" value="ArlJ-like"/>
</dbReference>
<feature type="domain" description="Type II secretion system protein GspF" evidence="8">
    <location>
        <begin position="167"/>
        <end position="291"/>
    </location>
</feature>
<keyword evidence="3 7" id="KW-0812">Transmembrane</keyword>
<feature type="transmembrane region" description="Helical" evidence="7">
    <location>
        <begin position="306"/>
        <end position="326"/>
    </location>
</feature>
<feature type="transmembrane region" description="Helical" evidence="7">
    <location>
        <begin position="395"/>
        <end position="418"/>
    </location>
</feature>
<feature type="region of interest" description="Disordered" evidence="6">
    <location>
        <begin position="337"/>
        <end position="366"/>
    </location>
</feature>
<keyword evidence="10" id="KW-1185">Reference proteome</keyword>
<evidence type="ECO:0000256" key="3">
    <source>
        <dbReference type="ARBA" id="ARBA00022692"/>
    </source>
</evidence>
<feature type="transmembrane region" description="Helical" evidence="7">
    <location>
        <begin position="430"/>
        <end position="449"/>
    </location>
</feature>
<evidence type="ECO:0000313" key="9">
    <source>
        <dbReference type="EMBL" id="TQQ81550.1"/>
    </source>
</evidence>
<reference evidence="9 10" key="1">
    <citation type="submission" date="2019-02" db="EMBL/GenBank/DDBJ databases">
        <title>Halonotius sp. a new haloqrchaeon isolated from saline water.</title>
        <authorList>
            <person name="Duran-Viseras A."/>
            <person name="Sanchez-Porro C."/>
            <person name="Ventosa A."/>
        </authorList>
    </citation>
    <scope>NUCLEOTIDE SEQUENCE [LARGE SCALE GENOMIC DNA]</scope>
    <source>
        <strain evidence="9 10">F9-27</strain>
    </source>
</reference>
<organism evidence="9 10">
    <name type="scientific">Halonotius roseus</name>
    <dbReference type="NCBI Taxonomy" id="2511997"/>
    <lineage>
        <taxon>Archaea</taxon>
        <taxon>Methanobacteriati</taxon>
        <taxon>Methanobacteriota</taxon>
        <taxon>Stenosarchaea group</taxon>
        <taxon>Halobacteria</taxon>
        <taxon>Halobacteriales</taxon>
        <taxon>Haloferacaceae</taxon>
        <taxon>Halonotius</taxon>
    </lineage>
</organism>
<dbReference type="Pfam" id="PF00482">
    <property type="entry name" value="T2SSF"/>
    <property type="match status" value="2"/>
</dbReference>